<protein>
    <recommendedName>
        <fullName evidence="12">Peptidoglycan endopeptidase</fullName>
    </recommendedName>
</protein>
<dbReference type="InterPro" id="IPR038765">
    <property type="entry name" value="Papain-like_cys_pep_sf"/>
</dbReference>
<keyword evidence="3" id="KW-0732">Signal</keyword>
<evidence type="ECO:0000256" key="3">
    <source>
        <dbReference type="ARBA" id="ARBA00022729"/>
    </source>
</evidence>
<evidence type="ECO:0000256" key="7">
    <source>
        <dbReference type="SAM" id="Phobius"/>
    </source>
</evidence>
<keyword evidence="7" id="KW-1133">Transmembrane helix</keyword>
<dbReference type="PANTHER" id="PTHR47360:SF1">
    <property type="entry name" value="ENDOPEPTIDASE NLPC-RELATED"/>
    <property type="match status" value="1"/>
</dbReference>
<dbReference type="Pfam" id="PF01476">
    <property type="entry name" value="LysM"/>
    <property type="match status" value="3"/>
</dbReference>
<keyword evidence="2" id="KW-0645">Protease</keyword>
<feature type="domain" description="LysM" evidence="8">
    <location>
        <begin position="58"/>
        <end position="101"/>
    </location>
</feature>
<evidence type="ECO:0000313" key="10">
    <source>
        <dbReference type="EMBL" id="PIW31371.1"/>
    </source>
</evidence>
<dbReference type="GO" id="GO:0008234">
    <property type="term" value="F:cysteine-type peptidase activity"/>
    <property type="evidence" value="ECO:0007669"/>
    <property type="project" value="UniProtKB-KW"/>
</dbReference>
<accession>A0A2M7GVN3</accession>
<organism evidence="10 11">
    <name type="scientific">bacterium (Candidatus Ratteibacteria) CG15_BIG_FIL_POST_REV_8_21_14_020_41_12</name>
    <dbReference type="NCBI Taxonomy" id="2014291"/>
    <lineage>
        <taxon>Bacteria</taxon>
        <taxon>Candidatus Ratteibacteria</taxon>
    </lineage>
</organism>
<keyword evidence="7" id="KW-0472">Membrane</keyword>
<dbReference type="PANTHER" id="PTHR47360">
    <property type="entry name" value="MUREIN DD-ENDOPEPTIDASE MEPS/MUREIN LD-CARBOXYPEPTIDASE"/>
    <property type="match status" value="1"/>
</dbReference>
<dbReference type="Gene3D" id="3.10.350.10">
    <property type="entry name" value="LysM domain"/>
    <property type="match status" value="3"/>
</dbReference>
<feature type="domain" description="LysM" evidence="8">
    <location>
        <begin position="175"/>
        <end position="218"/>
    </location>
</feature>
<dbReference type="Proteomes" id="UP000230025">
    <property type="component" value="Unassembled WGS sequence"/>
</dbReference>
<gene>
    <name evidence="10" type="ORF">COW28_07415</name>
</gene>
<dbReference type="CDD" id="cd00118">
    <property type="entry name" value="LysM"/>
    <property type="match status" value="3"/>
</dbReference>
<evidence type="ECO:0008006" key="12">
    <source>
        <dbReference type="Google" id="ProtNLM"/>
    </source>
</evidence>
<feature type="transmembrane region" description="Helical" evidence="7">
    <location>
        <begin position="37"/>
        <end position="60"/>
    </location>
</feature>
<dbReference type="InterPro" id="IPR036779">
    <property type="entry name" value="LysM_dom_sf"/>
</dbReference>
<comment type="caution">
    <text evidence="10">The sequence shown here is derived from an EMBL/GenBank/DDBJ whole genome shotgun (WGS) entry which is preliminary data.</text>
</comment>
<evidence type="ECO:0000256" key="1">
    <source>
        <dbReference type="ARBA" id="ARBA00007074"/>
    </source>
</evidence>
<evidence type="ECO:0000256" key="4">
    <source>
        <dbReference type="ARBA" id="ARBA00022737"/>
    </source>
</evidence>
<dbReference type="PROSITE" id="PS51782">
    <property type="entry name" value="LYSM"/>
    <property type="match status" value="3"/>
</dbReference>
<dbReference type="SUPFAM" id="SSF54001">
    <property type="entry name" value="Cysteine proteinases"/>
    <property type="match status" value="1"/>
</dbReference>
<dbReference type="GO" id="GO:0006508">
    <property type="term" value="P:proteolysis"/>
    <property type="evidence" value="ECO:0007669"/>
    <property type="project" value="UniProtKB-KW"/>
</dbReference>
<dbReference type="InterPro" id="IPR000064">
    <property type="entry name" value="NLP_P60_dom"/>
</dbReference>
<comment type="similarity">
    <text evidence="1">Belongs to the peptidase C40 family.</text>
</comment>
<keyword evidence="5" id="KW-0378">Hydrolase</keyword>
<dbReference type="InterPro" id="IPR018392">
    <property type="entry name" value="LysM"/>
</dbReference>
<feature type="domain" description="NlpC/P60" evidence="9">
    <location>
        <begin position="239"/>
        <end position="364"/>
    </location>
</feature>
<dbReference type="InterPro" id="IPR052062">
    <property type="entry name" value="Murein_DD/LD_carboxypeptidase"/>
</dbReference>
<dbReference type="EMBL" id="PFFY01000346">
    <property type="protein sequence ID" value="PIW31371.1"/>
    <property type="molecule type" value="Genomic_DNA"/>
</dbReference>
<dbReference type="Pfam" id="PF00877">
    <property type="entry name" value="NLPC_P60"/>
    <property type="match status" value="1"/>
</dbReference>
<dbReference type="SUPFAM" id="SSF54106">
    <property type="entry name" value="LysM domain"/>
    <property type="match status" value="3"/>
</dbReference>
<proteinExistence type="inferred from homology"/>
<reference evidence="11" key="1">
    <citation type="submission" date="2017-09" db="EMBL/GenBank/DDBJ databases">
        <title>Depth-based differentiation of microbial function through sediment-hosted aquifers and enrichment of novel symbionts in the deep terrestrial subsurface.</title>
        <authorList>
            <person name="Probst A.J."/>
            <person name="Ladd B."/>
            <person name="Jarett J.K."/>
            <person name="Geller-Mcgrath D.E."/>
            <person name="Sieber C.M.K."/>
            <person name="Emerson J.B."/>
            <person name="Anantharaman K."/>
            <person name="Thomas B.C."/>
            <person name="Malmstrom R."/>
            <person name="Stieglmeier M."/>
            <person name="Klingl A."/>
            <person name="Woyke T."/>
            <person name="Ryan C.M."/>
            <person name="Banfield J.F."/>
        </authorList>
    </citation>
    <scope>NUCLEOTIDE SEQUENCE [LARGE SCALE GENOMIC DNA]</scope>
</reference>
<keyword evidence="6" id="KW-0788">Thiol protease</keyword>
<evidence type="ECO:0000256" key="2">
    <source>
        <dbReference type="ARBA" id="ARBA00022670"/>
    </source>
</evidence>
<keyword evidence="7" id="KW-0812">Transmembrane</keyword>
<evidence type="ECO:0000256" key="6">
    <source>
        <dbReference type="ARBA" id="ARBA00022807"/>
    </source>
</evidence>
<sequence length="370" mass="42400">MRKKIWTQIHADLQDLRIKQKIFKFILILYLRISAKICVPLLVISTSVFCVVSLNAAVYYQVRKGDSLSEIARRYKTSVSKIKIINNLKSDRIITGQKLLVYQGEFIKKYYRIKKGDCLSKISHRYGIPVAEIKSLNNLKSDRIIVGQKLLISIKLEPEKKRLMQATPIIEQKSCYYRVEKGDTMESIARKFGISAEKIETANLLKDQSIKGGQILIIPESEDSSGELSQENSTDDTLNEVPAQVVNIAIQYLDTPYKWGGIDRNGLDCSGLIREIYRKIGIILPRRSQDQYYEGEKVPLDEIIPSDVIFFAKYPSSSSVNHVGLYLGDGLFIHACRENKKVVINNLNNDSYFQKRLIGVRRYIHSIFKR</sequence>
<dbReference type="SMART" id="SM00257">
    <property type="entry name" value="LysM"/>
    <property type="match status" value="3"/>
</dbReference>
<evidence type="ECO:0000259" key="8">
    <source>
        <dbReference type="PROSITE" id="PS51782"/>
    </source>
</evidence>
<dbReference type="AlphaFoldDB" id="A0A2M7GVN3"/>
<evidence type="ECO:0000313" key="11">
    <source>
        <dbReference type="Proteomes" id="UP000230025"/>
    </source>
</evidence>
<dbReference type="PROSITE" id="PS51935">
    <property type="entry name" value="NLPC_P60"/>
    <property type="match status" value="1"/>
</dbReference>
<keyword evidence="4" id="KW-0677">Repeat</keyword>
<feature type="domain" description="LysM" evidence="8">
    <location>
        <begin position="109"/>
        <end position="152"/>
    </location>
</feature>
<name>A0A2M7GVN3_9BACT</name>
<evidence type="ECO:0000259" key="9">
    <source>
        <dbReference type="PROSITE" id="PS51935"/>
    </source>
</evidence>
<evidence type="ECO:0000256" key="5">
    <source>
        <dbReference type="ARBA" id="ARBA00022801"/>
    </source>
</evidence>
<dbReference type="Gene3D" id="3.90.1720.10">
    <property type="entry name" value="endopeptidase domain like (from Nostoc punctiforme)"/>
    <property type="match status" value="1"/>
</dbReference>